<dbReference type="EnsemblProtists" id="HpaT804691">
    <property type="protein sequence ID" value="HpaP804691"/>
    <property type="gene ID" value="HpaG804691"/>
</dbReference>
<dbReference type="EnsemblProtists" id="HpaT804690">
    <property type="protein sequence ID" value="HpaP804690"/>
    <property type="gene ID" value="HpaG804690"/>
</dbReference>
<evidence type="ECO:0000313" key="2">
    <source>
        <dbReference type="EnsemblProtists" id="HpaP804690"/>
    </source>
</evidence>
<evidence type="ECO:0000256" key="1">
    <source>
        <dbReference type="SAM" id="MobiDB-lite"/>
    </source>
</evidence>
<dbReference type="AlphaFoldDB" id="M4BEH2"/>
<dbReference type="EMBL" id="JH598174">
    <property type="status" value="NOT_ANNOTATED_CDS"/>
    <property type="molecule type" value="Genomic_DNA"/>
</dbReference>
<dbReference type="Proteomes" id="UP000011713">
    <property type="component" value="Unassembled WGS sequence"/>
</dbReference>
<reference evidence="3" key="1">
    <citation type="journal article" date="2010" name="Science">
        <title>Signatures of adaptation to obligate biotrophy in the Hyaloperonospora arabidopsidis genome.</title>
        <authorList>
            <person name="Baxter L."/>
            <person name="Tripathy S."/>
            <person name="Ishaque N."/>
            <person name="Boot N."/>
            <person name="Cabral A."/>
            <person name="Kemen E."/>
            <person name="Thines M."/>
            <person name="Ah-Fong A."/>
            <person name="Anderson R."/>
            <person name="Badejoko W."/>
            <person name="Bittner-Eddy P."/>
            <person name="Boore J.L."/>
            <person name="Chibucos M.C."/>
            <person name="Coates M."/>
            <person name="Dehal P."/>
            <person name="Delehaunty K."/>
            <person name="Dong S."/>
            <person name="Downton P."/>
            <person name="Dumas B."/>
            <person name="Fabro G."/>
            <person name="Fronick C."/>
            <person name="Fuerstenberg S.I."/>
            <person name="Fulton L."/>
            <person name="Gaulin E."/>
            <person name="Govers F."/>
            <person name="Hughes L."/>
            <person name="Humphray S."/>
            <person name="Jiang R.H."/>
            <person name="Judelson H."/>
            <person name="Kamoun S."/>
            <person name="Kyung K."/>
            <person name="Meijer H."/>
            <person name="Minx P."/>
            <person name="Morris P."/>
            <person name="Nelson J."/>
            <person name="Phuntumart V."/>
            <person name="Qutob D."/>
            <person name="Rehmany A."/>
            <person name="Rougon-Cardoso A."/>
            <person name="Ryden P."/>
            <person name="Torto-Alalibo T."/>
            <person name="Studholme D."/>
            <person name="Wang Y."/>
            <person name="Win J."/>
            <person name="Wood J."/>
            <person name="Clifton S.W."/>
            <person name="Rogers J."/>
            <person name="Van den Ackerveken G."/>
            <person name="Jones J.D."/>
            <person name="McDowell J.M."/>
            <person name="Beynon J."/>
            <person name="Tyler B.M."/>
        </authorList>
    </citation>
    <scope>NUCLEOTIDE SEQUENCE [LARGE SCALE GENOMIC DNA]</scope>
    <source>
        <strain evidence="3">Emoy2</strain>
    </source>
</reference>
<reference evidence="2" key="2">
    <citation type="submission" date="2015-06" db="UniProtKB">
        <authorList>
            <consortium name="EnsemblProtists"/>
        </authorList>
    </citation>
    <scope>IDENTIFICATION</scope>
    <source>
        <strain evidence="2">Emoy2</strain>
    </source>
</reference>
<accession>M4BEH2</accession>
<organism evidence="2 3">
    <name type="scientific">Hyaloperonospora arabidopsidis (strain Emoy2)</name>
    <name type="common">Downy mildew agent</name>
    <name type="synonym">Peronospora arabidopsidis</name>
    <dbReference type="NCBI Taxonomy" id="559515"/>
    <lineage>
        <taxon>Eukaryota</taxon>
        <taxon>Sar</taxon>
        <taxon>Stramenopiles</taxon>
        <taxon>Oomycota</taxon>
        <taxon>Peronosporomycetes</taxon>
        <taxon>Peronosporales</taxon>
        <taxon>Peronosporaceae</taxon>
        <taxon>Hyaloperonospora</taxon>
    </lineage>
</organism>
<feature type="region of interest" description="Disordered" evidence="1">
    <location>
        <begin position="40"/>
        <end position="67"/>
    </location>
</feature>
<evidence type="ECO:0000313" key="3">
    <source>
        <dbReference type="Proteomes" id="UP000011713"/>
    </source>
</evidence>
<proteinExistence type="predicted"/>
<name>M4BEH2_HYAAE</name>
<protein>
    <submittedName>
        <fullName evidence="2">Uncharacterized protein</fullName>
    </submittedName>
</protein>
<sequence>MGVEAADFVFVMGIRCATRYARLENGWTRRIAIEWAGGMQTTTPTRHRRRRQPVTIGPRLRLPRPGPPTIRYRGFMLLREAELSGTGVPGWYN</sequence>
<dbReference type="VEuPathDB" id="FungiDB:HpaG804690"/>
<keyword evidence="3" id="KW-1185">Reference proteome</keyword>
<dbReference type="InParanoid" id="M4BEH2"/>
<dbReference type="HOGENOM" id="CLU_2404239_0_0_1"/>